<feature type="chain" id="PRO_5036920378" description="Ankyrin repeat domain-containing protein" evidence="1">
    <location>
        <begin position="20"/>
        <end position="218"/>
    </location>
</feature>
<feature type="signal peptide" evidence="1">
    <location>
        <begin position="1"/>
        <end position="19"/>
    </location>
</feature>
<organism evidence="2 3">
    <name type="scientific">Candidatus Avelusimicrobium gallicola</name>
    <dbReference type="NCBI Taxonomy" id="2562704"/>
    <lineage>
        <taxon>Bacteria</taxon>
        <taxon>Pseudomonadati</taxon>
        <taxon>Elusimicrobiota</taxon>
        <taxon>Elusimicrobia</taxon>
        <taxon>Elusimicrobiales</taxon>
        <taxon>Elusimicrobiaceae</taxon>
        <taxon>Candidatus Avelusimicrobium</taxon>
    </lineage>
</organism>
<sequence>MKKILFILMAVLMVATLNAAPLQEAAQSRRAKMIERYLKQRLMTADVTTALISASKNGDVEAITSWADKATQGAALLGTDKFGNNVFHVAKDASTVQALAAAVRTLYKNDYASKIAQLKNHRNKVGETPLMMHVGYGRTDTFYLFYNGSELETAVKNAQAVDKGGLLSDVAQIRKGEVLRLAQDNSGRNFCQAARDGLAYYSNLQEVVAFCAQETPYL</sequence>
<evidence type="ECO:0000313" key="3">
    <source>
        <dbReference type="Proteomes" id="UP000725649"/>
    </source>
</evidence>
<dbReference type="AlphaFoldDB" id="A0A928DNK0"/>
<gene>
    <name evidence="2" type="ORF">E7027_02820</name>
</gene>
<dbReference type="Gene3D" id="1.25.40.20">
    <property type="entry name" value="Ankyrin repeat-containing domain"/>
    <property type="match status" value="1"/>
</dbReference>
<name>A0A928DNK0_9BACT</name>
<dbReference type="InterPro" id="IPR036770">
    <property type="entry name" value="Ankyrin_rpt-contain_sf"/>
</dbReference>
<reference evidence="2" key="1">
    <citation type="submission" date="2019-04" db="EMBL/GenBank/DDBJ databases">
        <title>Evolution of Biomass-Degrading Anaerobic Consortia Revealed by Metagenomics.</title>
        <authorList>
            <person name="Peng X."/>
        </authorList>
    </citation>
    <scope>NUCLEOTIDE SEQUENCE</scope>
    <source>
        <strain evidence="2">SIG66</strain>
    </source>
</reference>
<evidence type="ECO:0008006" key="4">
    <source>
        <dbReference type="Google" id="ProtNLM"/>
    </source>
</evidence>
<comment type="caution">
    <text evidence="2">The sequence shown here is derived from an EMBL/GenBank/DDBJ whole genome shotgun (WGS) entry which is preliminary data.</text>
</comment>
<dbReference type="SUPFAM" id="SSF48403">
    <property type="entry name" value="Ankyrin repeat"/>
    <property type="match status" value="1"/>
</dbReference>
<dbReference type="EMBL" id="SUVG01000003">
    <property type="protein sequence ID" value="MBE6421057.1"/>
    <property type="molecule type" value="Genomic_DNA"/>
</dbReference>
<evidence type="ECO:0000256" key="1">
    <source>
        <dbReference type="SAM" id="SignalP"/>
    </source>
</evidence>
<dbReference type="Proteomes" id="UP000725649">
    <property type="component" value="Unassembled WGS sequence"/>
</dbReference>
<protein>
    <recommendedName>
        <fullName evidence="4">Ankyrin repeat domain-containing protein</fullName>
    </recommendedName>
</protein>
<proteinExistence type="predicted"/>
<accession>A0A928DNK0</accession>
<keyword evidence="1" id="KW-0732">Signal</keyword>
<evidence type="ECO:0000313" key="2">
    <source>
        <dbReference type="EMBL" id="MBE6421057.1"/>
    </source>
</evidence>